<gene>
    <name evidence="5" type="ORF">GXY80_09670</name>
</gene>
<feature type="transmembrane region" description="Helical" evidence="4">
    <location>
        <begin position="103"/>
        <end position="124"/>
    </location>
</feature>
<dbReference type="GO" id="GO:0005886">
    <property type="term" value="C:plasma membrane"/>
    <property type="evidence" value="ECO:0007669"/>
    <property type="project" value="TreeGrafter"/>
</dbReference>
<dbReference type="GO" id="GO:0022857">
    <property type="term" value="F:transmembrane transporter activity"/>
    <property type="evidence" value="ECO:0007669"/>
    <property type="project" value="InterPro"/>
</dbReference>
<feature type="transmembrane region" description="Helical" evidence="4">
    <location>
        <begin position="74"/>
        <end position="97"/>
    </location>
</feature>
<feature type="transmembrane region" description="Helical" evidence="4">
    <location>
        <begin position="353"/>
        <end position="375"/>
    </location>
</feature>
<evidence type="ECO:0000256" key="4">
    <source>
        <dbReference type="SAM" id="Phobius"/>
    </source>
</evidence>
<accession>A0A351U6V1</accession>
<feature type="transmembrane region" description="Helical" evidence="4">
    <location>
        <begin position="297"/>
        <end position="313"/>
    </location>
</feature>
<comment type="caution">
    <text evidence="5">The sequence shown here is derived from an EMBL/GenBank/DDBJ whole genome shotgun (WGS) entry which is preliminary data.</text>
</comment>
<dbReference type="PROSITE" id="PS50850">
    <property type="entry name" value="MFS"/>
    <property type="match status" value="1"/>
</dbReference>
<evidence type="ECO:0000256" key="1">
    <source>
        <dbReference type="ARBA" id="ARBA00022692"/>
    </source>
</evidence>
<dbReference type="Gene3D" id="1.20.1250.20">
    <property type="entry name" value="MFS general substrate transporter like domains"/>
    <property type="match status" value="2"/>
</dbReference>
<dbReference type="PANTHER" id="PTHR23537:SF1">
    <property type="entry name" value="SUGAR TRANSPORTER"/>
    <property type="match status" value="1"/>
</dbReference>
<protein>
    <submittedName>
        <fullName evidence="5">YbfB/YjiJ family MFS transporter</fullName>
    </submittedName>
</protein>
<proteinExistence type="predicted"/>
<name>A0A351U6V1_9BACT</name>
<dbReference type="Proteomes" id="UP000777265">
    <property type="component" value="Unassembled WGS sequence"/>
</dbReference>
<dbReference type="PANTHER" id="PTHR23537">
    <property type="match status" value="1"/>
</dbReference>
<reference evidence="5" key="1">
    <citation type="journal article" date="2020" name="Biotechnol. Biofuels">
        <title>New insights from the biogas microbiome by comprehensive genome-resolved metagenomics of nearly 1600 species originating from multiple anaerobic digesters.</title>
        <authorList>
            <person name="Campanaro S."/>
            <person name="Treu L."/>
            <person name="Rodriguez-R L.M."/>
            <person name="Kovalovszki A."/>
            <person name="Ziels R.M."/>
            <person name="Maus I."/>
            <person name="Zhu X."/>
            <person name="Kougias P.G."/>
            <person name="Basile A."/>
            <person name="Luo G."/>
            <person name="Schluter A."/>
            <person name="Konstantinidis K.T."/>
            <person name="Angelidaki I."/>
        </authorList>
    </citation>
    <scope>NUCLEOTIDE SEQUENCE</scope>
    <source>
        <strain evidence="5">AS06rmzACSIP_7</strain>
    </source>
</reference>
<evidence type="ECO:0000256" key="3">
    <source>
        <dbReference type="ARBA" id="ARBA00023136"/>
    </source>
</evidence>
<feature type="transmembrane region" description="Helical" evidence="4">
    <location>
        <begin position="266"/>
        <end position="285"/>
    </location>
</feature>
<dbReference type="InterPro" id="IPR036259">
    <property type="entry name" value="MFS_trans_sf"/>
</dbReference>
<feature type="transmembrane region" description="Helical" evidence="4">
    <location>
        <begin position="44"/>
        <end position="67"/>
    </location>
</feature>
<evidence type="ECO:0000256" key="2">
    <source>
        <dbReference type="ARBA" id="ARBA00022989"/>
    </source>
</evidence>
<dbReference type="STRING" id="909663.GCA_000512235_00008"/>
<dbReference type="EMBL" id="JAAYEE010000167">
    <property type="protein sequence ID" value="NLW35732.1"/>
    <property type="molecule type" value="Genomic_DNA"/>
</dbReference>
<keyword evidence="3 4" id="KW-0472">Membrane</keyword>
<evidence type="ECO:0000313" key="5">
    <source>
        <dbReference type="EMBL" id="NLW35732.1"/>
    </source>
</evidence>
<evidence type="ECO:0000313" key="6">
    <source>
        <dbReference type="Proteomes" id="UP000777265"/>
    </source>
</evidence>
<reference evidence="5" key="2">
    <citation type="submission" date="2020-01" db="EMBL/GenBank/DDBJ databases">
        <authorList>
            <person name="Campanaro S."/>
        </authorList>
    </citation>
    <scope>NUCLEOTIDE SEQUENCE</scope>
    <source>
        <strain evidence="5">AS06rmzACSIP_7</strain>
    </source>
</reference>
<organism evidence="5 6">
    <name type="scientific">Syntrophorhabdus aromaticivorans</name>
    <dbReference type="NCBI Taxonomy" id="328301"/>
    <lineage>
        <taxon>Bacteria</taxon>
        <taxon>Pseudomonadati</taxon>
        <taxon>Thermodesulfobacteriota</taxon>
        <taxon>Syntrophorhabdia</taxon>
        <taxon>Syntrophorhabdales</taxon>
        <taxon>Syntrophorhabdaceae</taxon>
        <taxon>Syntrophorhabdus</taxon>
    </lineage>
</organism>
<feature type="transmembrane region" description="Helical" evidence="4">
    <location>
        <begin position="165"/>
        <end position="185"/>
    </location>
</feature>
<feature type="transmembrane region" description="Helical" evidence="4">
    <location>
        <begin position="319"/>
        <end position="341"/>
    </location>
</feature>
<keyword evidence="2 4" id="KW-1133">Transmembrane helix</keyword>
<feature type="transmembrane region" description="Helical" evidence="4">
    <location>
        <begin position="381"/>
        <end position="403"/>
    </location>
</feature>
<dbReference type="InterPro" id="IPR010645">
    <property type="entry name" value="MFS_4"/>
</dbReference>
<feature type="transmembrane region" description="Helical" evidence="4">
    <location>
        <begin position="236"/>
        <end position="254"/>
    </location>
</feature>
<keyword evidence="1 4" id="KW-0812">Transmembrane</keyword>
<dbReference type="InterPro" id="IPR020846">
    <property type="entry name" value="MFS_dom"/>
</dbReference>
<dbReference type="SUPFAM" id="SSF103473">
    <property type="entry name" value="MFS general substrate transporter"/>
    <property type="match status" value="1"/>
</dbReference>
<dbReference type="Pfam" id="PF07690">
    <property type="entry name" value="MFS_1"/>
    <property type="match status" value="1"/>
</dbReference>
<sequence>MHYAWVIACTGMLVVLLAHGFGRMSYSVLLPAMRDALSFSYTQLGLIGTGNFIGYLSLSIVGGFLASRFGVRRVVFVSLIILGVSIFLTGFANSFGYAFGARLITGLGNGGSFVPIMALPAAWFSVRKRGLATGIVTMGVGIGLSLSGIILPYFLSRYGVEGWRYAWFLMGGLATVLAVICYALLRDHPRDMGLAMYGSPMFDGGEEPKKGPQPNMFSLWKNVIGESELWKLGMVYCMYGFSYIIYLTFIVAYLSKEAGIGAARAGQIFAFLGFVSIFCGVVWGGISDVVGRRYGSLLAYLVLAISYFTVFVFKNSIGFYVSASLFGITAFAVPVIMAAAAGDAVGGKLAPAGLGFITLFFGIGQALGPFVGGLIKDATGSFTNAFLLSAVVSLIGCVGSLSLRKKVETARA</sequence>
<dbReference type="InterPro" id="IPR011701">
    <property type="entry name" value="MFS"/>
</dbReference>
<dbReference type="AlphaFoldDB" id="A0A351U6V1"/>
<feature type="transmembrane region" description="Helical" evidence="4">
    <location>
        <begin position="131"/>
        <end position="153"/>
    </location>
</feature>